<dbReference type="InterPro" id="IPR029058">
    <property type="entry name" value="AB_hydrolase_fold"/>
</dbReference>
<dbReference type="EMBL" id="UGYO01000001">
    <property type="protein sequence ID" value="SUI57459.1"/>
    <property type="molecule type" value="Genomic_DNA"/>
</dbReference>
<keyword evidence="2" id="KW-1185">Reference proteome</keyword>
<dbReference type="Proteomes" id="UP000254069">
    <property type="component" value="Unassembled WGS sequence"/>
</dbReference>
<organism evidence="1 2">
    <name type="scientific">Shewanella algae</name>
    <dbReference type="NCBI Taxonomy" id="38313"/>
    <lineage>
        <taxon>Bacteria</taxon>
        <taxon>Pseudomonadati</taxon>
        <taxon>Pseudomonadota</taxon>
        <taxon>Gammaproteobacteria</taxon>
        <taxon>Alteromonadales</taxon>
        <taxon>Shewanellaceae</taxon>
        <taxon>Shewanella</taxon>
    </lineage>
</organism>
<sequence length="452" mass="50078">MRLVFVHGWSVTSTETYGYLPQALAKLADTELEVSHLHLGRYISFQDQVKLEDVALAFEAARREVLGDEPFAVITHSTGAAVIRCWLETFFGAQKLAACPVTHMIMLAPANHGSALAQLGKSRLARIKAWFDGLEPGQKILDWLELGSLGQAALSKAWLNYDFEAARLWPLVLTGESIDASLYDYLNSYTAEPGSDGVVRVAAANMNYARLQLVEQAQECDSFDGACVAKLAPESFIQAPVSGFGIIPKASHSKEKMGIMRSVSRRNAANKPVVLAILNWLKVDSVEAYRRACQELTRQTQSRTTKKRYTMLVIRVWDDTGAAIEDFDFYLLSGEQYLPGILPRGFMQDKQRNQQSPNCLTLYLDAAKMQTLSQGKIGFKLVPRPDDGACYYRAVEFQSDAGAVSRLLKEDATLEVDLLLKRHRDAGLFTLVSPEEGGDFSRLAPQGELTDI</sequence>
<dbReference type="RefSeq" id="WP_071237704.1">
    <property type="nucleotide sequence ID" value="NZ_CP068228.1"/>
</dbReference>
<gene>
    <name evidence="1" type="ORF">NCTC10738_01278</name>
</gene>
<evidence type="ECO:0008006" key="3">
    <source>
        <dbReference type="Google" id="ProtNLM"/>
    </source>
</evidence>
<dbReference type="SUPFAM" id="SSF53474">
    <property type="entry name" value="alpha/beta-Hydrolases"/>
    <property type="match status" value="1"/>
</dbReference>
<proteinExistence type="predicted"/>
<name>A0A379ZAI3_9GAMM</name>
<accession>A0A379ZAI3</accession>
<dbReference type="Gene3D" id="3.40.50.1820">
    <property type="entry name" value="alpha/beta hydrolase"/>
    <property type="match status" value="1"/>
</dbReference>
<evidence type="ECO:0000313" key="2">
    <source>
        <dbReference type="Proteomes" id="UP000254069"/>
    </source>
</evidence>
<protein>
    <recommendedName>
        <fullName evidence="3">Alpha/beta hydrolase</fullName>
    </recommendedName>
</protein>
<dbReference type="AlphaFoldDB" id="A0A379ZAI3"/>
<reference evidence="1 2" key="1">
    <citation type="submission" date="2018-06" db="EMBL/GenBank/DDBJ databases">
        <authorList>
            <consortium name="Pathogen Informatics"/>
            <person name="Doyle S."/>
        </authorList>
    </citation>
    <scope>NUCLEOTIDE SEQUENCE [LARGE SCALE GENOMIC DNA]</scope>
    <source>
        <strain evidence="1 2">NCTC10738</strain>
    </source>
</reference>
<evidence type="ECO:0000313" key="1">
    <source>
        <dbReference type="EMBL" id="SUI57459.1"/>
    </source>
</evidence>